<dbReference type="OrthoDB" id="10406022at2759"/>
<feature type="compositionally biased region" description="Low complexity" evidence="2">
    <location>
        <begin position="105"/>
        <end position="135"/>
    </location>
</feature>
<feature type="region of interest" description="Disordered" evidence="2">
    <location>
        <begin position="94"/>
        <end position="135"/>
    </location>
</feature>
<feature type="coiled-coil region" evidence="1">
    <location>
        <begin position="253"/>
        <end position="280"/>
    </location>
</feature>
<reference evidence="3 4" key="1">
    <citation type="submission" date="2016-07" db="EMBL/GenBank/DDBJ databases">
        <title>Pervasive Adenine N6-methylation of Active Genes in Fungi.</title>
        <authorList>
            <consortium name="DOE Joint Genome Institute"/>
            <person name="Mondo S.J."/>
            <person name="Dannebaum R.O."/>
            <person name="Kuo R.C."/>
            <person name="Labutti K."/>
            <person name="Haridas S."/>
            <person name="Kuo A."/>
            <person name="Salamov A."/>
            <person name="Ahrendt S.R."/>
            <person name="Lipzen A."/>
            <person name="Sullivan W."/>
            <person name="Andreopoulos W.B."/>
            <person name="Clum A."/>
            <person name="Lindquist E."/>
            <person name="Daum C."/>
            <person name="Ramamoorthy G.K."/>
            <person name="Gryganskyi A."/>
            <person name="Culley D."/>
            <person name="Magnuson J.K."/>
            <person name="James T.Y."/>
            <person name="O'Malley M.A."/>
            <person name="Stajich J.E."/>
            <person name="Spatafora J.W."/>
            <person name="Visel A."/>
            <person name="Grigoriev I.V."/>
        </authorList>
    </citation>
    <scope>NUCLEOTIDE SEQUENCE [LARGE SCALE GENOMIC DNA]</scope>
    <source>
        <strain evidence="3 4">JEL800</strain>
    </source>
</reference>
<evidence type="ECO:0000313" key="3">
    <source>
        <dbReference type="EMBL" id="ORY45042.1"/>
    </source>
</evidence>
<comment type="caution">
    <text evidence="3">The sequence shown here is derived from an EMBL/GenBank/DDBJ whole genome shotgun (WGS) entry which is preliminary data.</text>
</comment>
<name>A0A1Y2CDD4_9FUNG</name>
<evidence type="ECO:0000256" key="1">
    <source>
        <dbReference type="SAM" id="Coils"/>
    </source>
</evidence>
<evidence type="ECO:0000313" key="4">
    <source>
        <dbReference type="Proteomes" id="UP000193642"/>
    </source>
</evidence>
<dbReference type="EMBL" id="MCGO01000020">
    <property type="protein sequence ID" value="ORY45042.1"/>
    <property type="molecule type" value="Genomic_DNA"/>
</dbReference>
<feature type="region of interest" description="Disordered" evidence="2">
    <location>
        <begin position="1"/>
        <end position="31"/>
    </location>
</feature>
<accession>A0A1Y2CDD4</accession>
<organism evidence="3 4">
    <name type="scientific">Rhizoclosmatium globosum</name>
    <dbReference type="NCBI Taxonomy" id="329046"/>
    <lineage>
        <taxon>Eukaryota</taxon>
        <taxon>Fungi</taxon>
        <taxon>Fungi incertae sedis</taxon>
        <taxon>Chytridiomycota</taxon>
        <taxon>Chytridiomycota incertae sedis</taxon>
        <taxon>Chytridiomycetes</taxon>
        <taxon>Chytridiales</taxon>
        <taxon>Chytriomycetaceae</taxon>
        <taxon>Rhizoclosmatium</taxon>
    </lineage>
</organism>
<evidence type="ECO:0000256" key="2">
    <source>
        <dbReference type="SAM" id="MobiDB-lite"/>
    </source>
</evidence>
<keyword evidence="4" id="KW-1185">Reference proteome</keyword>
<dbReference type="Proteomes" id="UP000193642">
    <property type="component" value="Unassembled WGS sequence"/>
</dbReference>
<keyword evidence="1" id="KW-0175">Coiled coil</keyword>
<protein>
    <submittedName>
        <fullName evidence="3">Uncharacterized protein</fullName>
    </submittedName>
</protein>
<dbReference type="AlphaFoldDB" id="A0A1Y2CDD4"/>
<sequence>MLTGNSPTAPAAPTPAAPPLKNAATASTQQNELRRVLTGDLTADIMKYVFQHMTNDQRVAYNSGVGAVADAAIAARLDQSKCTKSGTNNARKILTKMGILPEPKSNTTTSSSTSSSASSSASLSNTLPPNNTLPSSSSKLLLAAAPSSSSHHKSTDKYYEAFGGDSSFSDGSDVDVSFTLITITICSLFESALSKVSLYPSMTSVPPNPIPSLVQQVLQQSSDFNKSLESCALAGRGLATSVLSLKQAEIQPSLLLEQSNAELQSKITQLELKLADQEMDFGRIETRLKGALEGTRVENMRLKATLQLNQYLISEQCKALTYQTTMYILP</sequence>
<proteinExistence type="predicted"/>
<gene>
    <name evidence="3" type="ORF">BCR33DRAFT_784495</name>
</gene>